<gene>
    <name evidence="1" type="ORF">PABY_06940</name>
</gene>
<keyword evidence="2" id="KW-1185">Reference proteome</keyword>
<reference evidence="1 2" key="1">
    <citation type="submission" date="2023-09" db="EMBL/GenBank/DDBJ databases">
        <title>Pyrofollis japonicus gen. nov. sp. nov., a novel member of the family Pyrodictiaceae isolated from the Iheya North hydrothermal field.</title>
        <authorList>
            <person name="Miyazaki U."/>
            <person name="Sanari M."/>
            <person name="Tame A."/>
            <person name="Kitajima M."/>
            <person name="Okamoto A."/>
            <person name="Sawayama S."/>
            <person name="Miyazaki J."/>
            <person name="Takai K."/>
            <person name="Nakagawa S."/>
        </authorList>
    </citation>
    <scope>NUCLEOTIDE SEQUENCE [LARGE SCALE GENOMIC DNA]</scope>
    <source>
        <strain evidence="1 2">AV2</strain>
    </source>
</reference>
<dbReference type="Proteomes" id="UP001341135">
    <property type="component" value="Chromosome"/>
</dbReference>
<organism evidence="1 2">
    <name type="scientific">Pyrodictium abyssi</name>
    <dbReference type="NCBI Taxonomy" id="54256"/>
    <lineage>
        <taxon>Archaea</taxon>
        <taxon>Thermoproteota</taxon>
        <taxon>Thermoprotei</taxon>
        <taxon>Desulfurococcales</taxon>
        <taxon>Pyrodictiaceae</taxon>
        <taxon>Pyrodictium</taxon>
    </lineage>
</organism>
<accession>A0ABM8IU96</accession>
<evidence type="ECO:0000313" key="2">
    <source>
        <dbReference type="Proteomes" id="UP001341135"/>
    </source>
</evidence>
<evidence type="ECO:0000313" key="1">
    <source>
        <dbReference type="EMBL" id="BES81127.1"/>
    </source>
</evidence>
<proteinExistence type="predicted"/>
<sequence length="129" mass="13949">MLSGLLTFVVAMAMVTAIAEYATTVVNQVGQDLTKVATALSRGTLNETLVREIHQDIVELVNRSNNIAINLYRGGDGNVVLEINGVKVTMSGEELENLCKTLYSLNQTIAENLTLCKPFLEDTQDSSTG</sequence>
<dbReference type="EMBL" id="AP028907">
    <property type="protein sequence ID" value="BES81127.1"/>
    <property type="molecule type" value="Genomic_DNA"/>
</dbReference>
<protein>
    <submittedName>
        <fullName evidence="1">Uncharacterized protein</fullName>
    </submittedName>
</protein>
<name>A0ABM8IU96_9CREN</name>